<name>A0AA39VI41_ACESA</name>
<dbReference type="AlphaFoldDB" id="A0AA39VI41"/>
<dbReference type="EMBL" id="JAUESC010000384">
    <property type="protein sequence ID" value="KAK0581350.1"/>
    <property type="molecule type" value="Genomic_DNA"/>
</dbReference>
<sequence>MDSIDKAPISTNAVMEIKPVQEVVAQASSSTAAAPVESMDRTLIMCTCTGRHGGTRAAAVVWENCVHRVLHTVRSIERKRGDKFQDQWEAVVL</sequence>
<reference evidence="1" key="2">
    <citation type="submission" date="2023-06" db="EMBL/GenBank/DDBJ databases">
        <authorList>
            <person name="Swenson N.G."/>
            <person name="Wegrzyn J.L."/>
            <person name="Mcevoy S.L."/>
        </authorList>
    </citation>
    <scope>NUCLEOTIDE SEQUENCE</scope>
    <source>
        <strain evidence="1">NS2018</strain>
        <tissue evidence="1">Leaf</tissue>
    </source>
</reference>
<evidence type="ECO:0000313" key="2">
    <source>
        <dbReference type="Proteomes" id="UP001168877"/>
    </source>
</evidence>
<dbReference type="Proteomes" id="UP001168877">
    <property type="component" value="Unassembled WGS sequence"/>
</dbReference>
<evidence type="ECO:0000313" key="1">
    <source>
        <dbReference type="EMBL" id="KAK0581350.1"/>
    </source>
</evidence>
<accession>A0AA39VI41</accession>
<organism evidence="1 2">
    <name type="scientific">Acer saccharum</name>
    <name type="common">Sugar maple</name>
    <dbReference type="NCBI Taxonomy" id="4024"/>
    <lineage>
        <taxon>Eukaryota</taxon>
        <taxon>Viridiplantae</taxon>
        <taxon>Streptophyta</taxon>
        <taxon>Embryophyta</taxon>
        <taxon>Tracheophyta</taxon>
        <taxon>Spermatophyta</taxon>
        <taxon>Magnoliopsida</taxon>
        <taxon>eudicotyledons</taxon>
        <taxon>Gunneridae</taxon>
        <taxon>Pentapetalae</taxon>
        <taxon>rosids</taxon>
        <taxon>malvids</taxon>
        <taxon>Sapindales</taxon>
        <taxon>Sapindaceae</taxon>
        <taxon>Hippocastanoideae</taxon>
        <taxon>Acereae</taxon>
        <taxon>Acer</taxon>
    </lineage>
</organism>
<gene>
    <name evidence="1" type="ORF">LWI29_012755</name>
</gene>
<protein>
    <submittedName>
        <fullName evidence="1">Uncharacterized protein</fullName>
    </submittedName>
</protein>
<proteinExistence type="predicted"/>
<keyword evidence="2" id="KW-1185">Reference proteome</keyword>
<comment type="caution">
    <text evidence="1">The sequence shown here is derived from an EMBL/GenBank/DDBJ whole genome shotgun (WGS) entry which is preliminary data.</text>
</comment>
<reference evidence="1" key="1">
    <citation type="journal article" date="2022" name="Plant J.">
        <title>Strategies of tolerance reflected in two North American maple genomes.</title>
        <authorList>
            <person name="McEvoy S.L."/>
            <person name="Sezen U.U."/>
            <person name="Trouern-Trend A."/>
            <person name="McMahon S.M."/>
            <person name="Schaberg P.G."/>
            <person name="Yang J."/>
            <person name="Wegrzyn J.L."/>
            <person name="Swenson N.G."/>
        </authorList>
    </citation>
    <scope>NUCLEOTIDE SEQUENCE</scope>
    <source>
        <strain evidence="1">NS2018</strain>
    </source>
</reference>